<reference evidence="1 2" key="1">
    <citation type="submission" date="2023-06" db="EMBL/GenBank/DDBJ databases">
        <authorList>
            <person name="Ye Y.-Q."/>
            <person name="Du Z.-J."/>
        </authorList>
    </citation>
    <scope>NUCLEOTIDE SEQUENCE [LARGE SCALE GENOMIC DNA]</scope>
    <source>
        <strain evidence="1 2">SDUM287046</strain>
    </source>
</reference>
<dbReference type="EMBL" id="JAUGQQ010000007">
    <property type="protein sequence ID" value="MDN3724958.1"/>
    <property type="molecule type" value="Genomic_DNA"/>
</dbReference>
<comment type="caution">
    <text evidence="1">The sequence shown here is derived from an EMBL/GenBank/DDBJ whole genome shotgun (WGS) entry which is preliminary data.</text>
</comment>
<evidence type="ECO:0000313" key="2">
    <source>
        <dbReference type="Proteomes" id="UP001244787"/>
    </source>
</evidence>
<gene>
    <name evidence="1" type="ORF">QRD02_11230</name>
</gene>
<organism evidence="1 2">
    <name type="scientific">Aequorivita aurantiaca</name>
    <dbReference type="NCBI Taxonomy" id="3053356"/>
    <lineage>
        <taxon>Bacteria</taxon>
        <taxon>Pseudomonadati</taxon>
        <taxon>Bacteroidota</taxon>
        <taxon>Flavobacteriia</taxon>
        <taxon>Flavobacteriales</taxon>
        <taxon>Flavobacteriaceae</taxon>
        <taxon>Aequorivita</taxon>
    </lineage>
</organism>
<protein>
    <submittedName>
        <fullName evidence="1">Uncharacterized protein</fullName>
    </submittedName>
</protein>
<sequence>MGSTSEKTYGSRVYNAEQMSTNVATFTGYVPITPETALVEYNTYIDELKANNTLIASAESDFSLAVDERQDQFSKSPTSLSKLLSPISSYVKAKFGKNSQEAEDIAALVNQIRGESTKKLKRSDDGEFVSNSHRSYGSQTQYLADLIATLEAFGLEYTPTNTSITVANLKLKLEELTQANTQVTTTYSVKKPLTDARITNYDVLSQRSQTIKESVKSQYGLQSSEYKLIKGYNI</sequence>
<keyword evidence="2" id="KW-1185">Reference proteome</keyword>
<evidence type="ECO:0000313" key="1">
    <source>
        <dbReference type="EMBL" id="MDN3724958.1"/>
    </source>
</evidence>
<dbReference type="RefSeq" id="WP_290255049.1">
    <property type="nucleotide sequence ID" value="NZ_JAUGQQ010000007.1"/>
</dbReference>
<name>A0ABT8DNX9_9FLAO</name>
<accession>A0ABT8DNX9</accession>
<proteinExistence type="predicted"/>
<dbReference type="Proteomes" id="UP001244787">
    <property type="component" value="Unassembled WGS sequence"/>
</dbReference>